<dbReference type="EMBL" id="AP007255">
    <property type="protein sequence ID" value="BAE52150.1"/>
    <property type="molecule type" value="Genomic_DNA"/>
</dbReference>
<accession>Q2W1X5</accession>
<dbReference type="SUPFAM" id="SSF47384">
    <property type="entry name" value="Homodimeric domain of signal transducing histidine kinase"/>
    <property type="match status" value="1"/>
</dbReference>
<dbReference type="STRING" id="342108.amb3346"/>
<gene>
    <name evidence="17" type="ordered locus">amb3346</name>
</gene>
<evidence type="ECO:0000256" key="11">
    <source>
        <dbReference type="ARBA" id="ARBA00022840"/>
    </source>
</evidence>
<evidence type="ECO:0000256" key="10">
    <source>
        <dbReference type="ARBA" id="ARBA00022777"/>
    </source>
</evidence>
<dbReference type="InterPro" id="IPR004358">
    <property type="entry name" value="Sig_transdc_His_kin-like_C"/>
</dbReference>
<evidence type="ECO:0000256" key="8">
    <source>
        <dbReference type="ARBA" id="ARBA00022692"/>
    </source>
</evidence>
<protein>
    <recommendedName>
        <fullName evidence="3">histidine kinase</fullName>
        <ecNumber evidence="3">2.7.13.3</ecNumber>
    </recommendedName>
</protein>
<dbReference type="PROSITE" id="PS50109">
    <property type="entry name" value="HIS_KIN"/>
    <property type="match status" value="1"/>
</dbReference>
<dbReference type="EC" id="2.7.13.3" evidence="3"/>
<dbReference type="AlphaFoldDB" id="Q2W1X5"/>
<sequence length="280" mass="30039">MAPLVIALVLVTLFSLMAVRRATRPFATFAQAAERLGVDVSAPPLPETGPREVRQAAQAFNIMQGRITRFVQDRTQMLAAISHDLKTPITRLRLRAEFMDDDDQRAKMLSDLEEMEAMIASTLAFARDDAASEPRLRLDLAAMLQGMVEDLDDLGARCSYEGPQSLVLEARPAALKRALSNVIDNAIKYGGSAAVALETSGREARITIDDQGPGIPAEAHERVFAPFVRLEASRSRDTGGTGLGLAVARAAIRAHGGDIALADRPGGGLRVTVTLPGMGR</sequence>
<evidence type="ECO:0000259" key="16">
    <source>
        <dbReference type="PROSITE" id="PS50885"/>
    </source>
</evidence>
<dbReference type="GO" id="GO:0005524">
    <property type="term" value="F:ATP binding"/>
    <property type="evidence" value="ECO:0007669"/>
    <property type="project" value="UniProtKB-KW"/>
</dbReference>
<keyword evidence="5" id="KW-0997">Cell inner membrane</keyword>
<dbReference type="SMART" id="SM00304">
    <property type="entry name" value="HAMP"/>
    <property type="match status" value="1"/>
</dbReference>
<dbReference type="CDD" id="cd00075">
    <property type="entry name" value="HATPase"/>
    <property type="match status" value="1"/>
</dbReference>
<dbReference type="KEGG" id="mag:amb3346"/>
<dbReference type="InterPro" id="IPR050980">
    <property type="entry name" value="2C_sensor_his_kinase"/>
</dbReference>
<evidence type="ECO:0000256" key="5">
    <source>
        <dbReference type="ARBA" id="ARBA00022519"/>
    </source>
</evidence>
<keyword evidence="10 17" id="KW-0418">Kinase</keyword>
<keyword evidence="8" id="KW-0812">Transmembrane</keyword>
<evidence type="ECO:0000256" key="4">
    <source>
        <dbReference type="ARBA" id="ARBA00022475"/>
    </source>
</evidence>
<dbReference type="SMART" id="SM00388">
    <property type="entry name" value="HisKA"/>
    <property type="match status" value="1"/>
</dbReference>
<keyword evidence="12" id="KW-1133">Transmembrane helix</keyword>
<keyword evidence="11" id="KW-0067">ATP-binding</keyword>
<feature type="domain" description="Histidine kinase" evidence="15">
    <location>
        <begin position="80"/>
        <end position="279"/>
    </location>
</feature>
<organism evidence="17 18">
    <name type="scientific">Paramagnetospirillum magneticum (strain ATCC 700264 / AMB-1)</name>
    <name type="common">Magnetospirillum magneticum</name>
    <dbReference type="NCBI Taxonomy" id="342108"/>
    <lineage>
        <taxon>Bacteria</taxon>
        <taxon>Pseudomonadati</taxon>
        <taxon>Pseudomonadota</taxon>
        <taxon>Alphaproteobacteria</taxon>
        <taxon>Rhodospirillales</taxon>
        <taxon>Magnetospirillaceae</taxon>
        <taxon>Paramagnetospirillum</taxon>
    </lineage>
</organism>
<evidence type="ECO:0000313" key="18">
    <source>
        <dbReference type="Proteomes" id="UP000007058"/>
    </source>
</evidence>
<dbReference type="InterPro" id="IPR036890">
    <property type="entry name" value="HATPase_C_sf"/>
</dbReference>
<dbReference type="CDD" id="cd00082">
    <property type="entry name" value="HisKA"/>
    <property type="match status" value="1"/>
</dbReference>
<dbReference type="GO" id="GO:0000155">
    <property type="term" value="F:phosphorelay sensor kinase activity"/>
    <property type="evidence" value="ECO:0007669"/>
    <property type="project" value="InterPro"/>
</dbReference>
<evidence type="ECO:0000256" key="12">
    <source>
        <dbReference type="ARBA" id="ARBA00022989"/>
    </source>
</evidence>
<keyword evidence="6" id="KW-0597">Phosphoprotein</keyword>
<name>Q2W1X5_PARM1</name>
<dbReference type="InterPro" id="IPR003660">
    <property type="entry name" value="HAMP_dom"/>
</dbReference>
<dbReference type="InterPro" id="IPR003594">
    <property type="entry name" value="HATPase_dom"/>
</dbReference>
<comment type="catalytic activity">
    <reaction evidence="1">
        <text>ATP + protein L-histidine = ADP + protein N-phospho-L-histidine.</text>
        <dbReference type="EC" id="2.7.13.3"/>
    </reaction>
</comment>
<evidence type="ECO:0000256" key="7">
    <source>
        <dbReference type="ARBA" id="ARBA00022679"/>
    </source>
</evidence>
<evidence type="ECO:0000256" key="9">
    <source>
        <dbReference type="ARBA" id="ARBA00022741"/>
    </source>
</evidence>
<dbReference type="InterPro" id="IPR036097">
    <property type="entry name" value="HisK_dim/P_sf"/>
</dbReference>
<dbReference type="InterPro" id="IPR003661">
    <property type="entry name" value="HisK_dim/P_dom"/>
</dbReference>
<evidence type="ECO:0000256" key="6">
    <source>
        <dbReference type="ARBA" id="ARBA00022553"/>
    </source>
</evidence>
<dbReference type="PROSITE" id="PS50885">
    <property type="entry name" value="HAMP"/>
    <property type="match status" value="1"/>
</dbReference>
<evidence type="ECO:0000256" key="1">
    <source>
        <dbReference type="ARBA" id="ARBA00000085"/>
    </source>
</evidence>
<dbReference type="Pfam" id="PF00672">
    <property type="entry name" value="HAMP"/>
    <property type="match status" value="1"/>
</dbReference>
<dbReference type="PANTHER" id="PTHR44936">
    <property type="entry name" value="SENSOR PROTEIN CREC"/>
    <property type="match status" value="1"/>
</dbReference>
<evidence type="ECO:0000256" key="3">
    <source>
        <dbReference type="ARBA" id="ARBA00012438"/>
    </source>
</evidence>
<evidence type="ECO:0000256" key="13">
    <source>
        <dbReference type="ARBA" id="ARBA00023012"/>
    </source>
</evidence>
<dbReference type="PANTHER" id="PTHR44936:SF5">
    <property type="entry name" value="SENSOR HISTIDINE KINASE ENVZ"/>
    <property type="match status" value="1"/>
</dbReference>
<comment type="subcellular location">
    <subcellularLocation>
        <location evidence="2">Cell inner membrane</location>
        <topology evidence="2">Multi-pass membrane protein</topology>
    </subcellularLocation>
</comment>
<evidence type="ECO:0000256" key="2">
    <source>
        <dbReference type="ARBA" id="ARBA00004429"/>
    </source>
</evidence>
<feature type="domain" description="HAMP" evidence="16">
    <location>
        <begin position="20"/>
        <end position="72"/>
    </location>
</feature>
<keyword evidence="9" id="KW-0547">Nucleotide-binding</keyword>
<evidence type="ECO:0000313" key="17">
    <source>
        <dbReference type="EMBL" id="BAE52150.1"/>
    </source>
</evidence>
<dbReference type="Gene3D" id="3.30.565.10">
    <property type="entry name" value="Histidine kinase-like ATPase, C-terminal domain"/>
    <property type="match status" value="1"/>
</dbReference>
<keyword evidence="4" id="KW-1003">Cell membrane</keyword>
<keyword evidence="14" id="KW-0472">Membrane</keyword>
<evidence type="ECO:0000259" key="15">
    <source>
        <dbReference type="PROSITE" id="PS50109"/>
    </source>
</evidence>
<dbReference type="Proteomes" id="UP000007058">
    <property type="component" value="Chromosome"/>
</dbReference>
<keyword evidence="7" id="KW-0808">Transferase</keyword>
<dbReference type="InterPro" id="IPR005467">
    <property type="entry name" value="His_kinase_dom"/>
</dbReference>
<dbReference type="Pfam" id="PF00512">
    <property type="entry name" value="HisKA"/>
    <property type="match status" value="1"/>
</dbReference>
<dbReference type="GO" id="GO:0005886">
    <property type="term" value="C:plasma membrane"/>
    <property type="evidence" value="ECO:0007669"/>
    <property type="project" value="UniProtKB-SubCell"/>
</dbReference>
<dbReference type="Gene3D" id="1.10.287.130">
    <property type="match status" value="1"/>
</dbReference>
<evidence type="ECO:0000256" key="14">
    <source>
        <dbReference type="ARBA" id="ARBA00023136"/>
    </source>
</evidence>
<keyword evidence="13" id="KW-0902">Two-component regulatory system</keyword>
<dbReference type="SUPFAM" id="SSF55874">
    <property type="entry name" value="ATPase domain of HSP90 chaperone/DNA topoisomerase II/histidine kinase"/>
    <property type="match status" value="1"/>
</dbReference>
<reference evidence="17 18" key="1">
    <citation type="journal article" date="2005" name="DNA Res.">
        <title>Complete genome sequence of the facultative anaerobic magnetotactic bacterium Magnetospirillum sp. strain AMB-1.</title>
        <authorList>
            <person name="Matsunaga T."/>
            <person name="Okamura Y."/>
            <person name="Fukuda Y."/>
            <person name="Wahyudi A.T."/>
            <person name="Murase Y."/>
            <person name="Takeyama H."/>
        </authorList>
    </citation>
    <scope>NUCLEOTIDE SEQUENCE [LARGE SCALE GENOMIC DNA]</scope>
    <source>
        <strain evidence="18">ATCC 700264 / AMB-1</strain>
    </source>
</reference>
<dbReference type="PRINTS" id="PR00344">
    <property type="entry name" value="BCTRLSENSOR"/>
</dbReference>
<dbReference type="HOGENOM" id="CLU_000445_89_27_5"/>
<dbReference type="Pfam" id="PF02518">
    <property type="entry name" value="HATPase_c"/>
    <property type="match status" value="1"/>
</dbReference>
<dbReference type="SMART" id="SM00387">
    <property type="entry name" value="HATPase_c"/>
    <property type="match status" value="1"/>
</dbReference>
<proteinExistence type="predicted"/>
<keyword evidence="18" id="KW-1185">Reference proteome</keyword>